<evidence type="ECO:0000313" key="9">
    <source>
        <dbReference type="EMBL" id="OCF28414.1"/>
    </source>
</evidence>
<dbReference type="GeneID" id="30207672"/>
<accession>A0A1B9GBL3</accession>
<reference evidence="9" key="3">
    <citation type="submission" date="2014-01" db="EMBL/GenBank/DDBJ databases">
        <title>Evolution of pathogenesis and genome organization in the Tremellales.</title>
        <authorList>
            <person name="Cuomo C."/>
            <person name="Litvintseva A."/>
            <person name="Heitman J."/>
            <person name="Chen Y."/>
            <person name="Sun S."/>
            <person name="Springer D."/>
            <person name="Dromer F."/>
            <person name="Young S."/>
            <person name="Zeng Q."/>
            <person name="Chapman S."/>
            <person name="Gujja S."/>
            <person name="Saif S."/>
            <person name="Birren B."/>
        </authorList>
    </citation>
    <scope>NUCLEOTIDE SEQUENCE</scope>
    <source>
        <strain evidence="9">CBS 10118</strain>
    </source>
</reference>
<feature type="compositionally biased region" description="Basic residues" evidence="7">
    <location>
        <begin position="294"/>
        <end position="304"/>
    </location>
</feature>
<feature type="compositionally biased region" description="Basic and acidic residues" evidence="7">
    <location>
        <begin position="207"/>
        <end position="216"/>
    </location>
</feature>
<dbReference type="KEGG" id="kbi:30207672"/>
<dbReference type="InterPro" id="IPR050656">
    <property type="entry name" value="PINX1"/>
</dbReference>
<reference evidence="10" key="2">
    <citation type="submission" date="2013-07" db="EMBL/GenBank/DDBJ databases">
        <authorList>
            <consortium name="The Broad Institute Genome Sequencing Platform"/>
            <person name="Cuomo C."/>
            <person name="Litvintseva A."/>
            <person name="Chen Y."/>
            <person name="Heitman J."/>
            <person name="Sun S."/>
            <person name="Springer D."/>
            <person name="Dromer F."/>
            <person name="Young S.K."/>
            <person name="Zeng Q."/>
            <person name="Gargeya S."/>
            <person name="Fitzgerald M."/>
            <person name="Abouelleil A."/>
            <person name="Alvarado L."/>
            <person name="Berlin A.M."/>
            <person name="Chapman S.B."/>
            <person name="Dewar J."/>
            <person name="Goldberg J."/>
            <person name="Griggs A."/>
            <person name="Gujja S."/>
            <person name="Hansen M."/>
            <person name="Howarth C."/>
            <person name="Imamovic A."/>
            <person name="Larimer J."/>
            <person name="McCowan C."/>
            <person name="Murphy C."/>
            <person name="Pearson M."/>
            <person name="Priest M."/>
            <person name="Roberts A."/>
            <person name="Saif S."/>
            <person name="Shea T."/>
            <person name="Sykes S."/>
            <person name="Wortman J."/>
            <person name="Nusbaum C."/>
            <person name="Birren B."/>
        </authorList>
    </citation>
    <scope>NUCLEOTIDE SEQUENCE</scope>
    <source>
        <strain evidence="10">CBS 10118</strain>
    </source>
</reference>
<keyword evidence="11" id="KW-1185">Reference proteome</keyword>
<keyword evidence="4" id="KW-0539">Nucleus</keyword>
<name>A0A1B9GBL3_9TREE</name>
<comment type="subcellular location">
    <subcellularLocation>
        <location evidence="1">Nucleus</location>
        <location evidence="1">Nucleolus</location>
    </subcellularLocation>
</comment>
<sequence>MGLSERKVKQKIGLDPRNLTWSDDKSRFSYKHMTALGWDSTGGLGASGDGNPNHIAVIRKSDNGGIGMDRARKDGSDMAAGAGQAGRGLEDVLKRIAAASASPSPSPGPEAAPAPAQEENKVIRNRIASRQRHLNSKRMASQSPAALAEILGVPVSSLPSTSSPSSSAPSTPQPSMSTPNPESGDTTDERTADETVTKSTLSVSDYFRQKMREKMAARQAAAGPSGGEVKIDDLPSSSLEHLSNNASSSSKPVGGTAWEGEKMQFEEKEVEFDPSSGPVDEDQPRSQEKEKKNKKDKKDKKSKKDKSGTSTPIAGTGEGEDPIHVAAEHLHEFEHAGENDKEKKRREKEEKKRRKEEKKAEKVEVEKGKGKEKKRKRDDEVEDAVTKKEKKDKKDKDKAEKKEEKEKKEKSSS</sequence>
<dbReference type="EMBL" id="CP144542">
    <property type="protein sequence ID" value="WVW82556.1"/>
    <property type="molecule type" value="Genomic_DNA"/>
</dbReference>
<protein>
    <recommendedName>
        <fullName evidence="6">PinX1-related protein 1</fullName>
    </recommendedName>
</protein>
<evidence type="ECO:0000259" key="8">
    <source>
        <dbReference type="PROSITE" id="PS50174"/>
    </source>
</evidence>
<feature type="compositionally biased region" description="Basic and acidic residues" evidence="7">
    <location>
        <begin position="187"/>
        <end position="196"/>
    </location>
</feature>
<evidence type="ECO:0000256" key="4">
    <source>
        <dbReference type="ARBA" id="ARBA00023242"/>
    </source>
</evidence>
<dbReference type="GO" id="GO:0006364">
    <property type="term" value="P:rRNA processing"/>
    <property type="evidence" value="ECO:0007669"/>
    <property type="project" value="UniProtKB-KW"/>
</dbReference>
<gene>
    <name evidence="9" type="ORF">I302_03273</name>
    <name evidence="10" type="ORF">I302_104567</name>
</gene>
<dbReference type="GO" id="GO:0003676">
    <property type="term" value="F:nucleic acid binding"/>
    <property type="evidence" value="ECO:0007669"/>
    <property type="project" value="InterPro"/>
</dbReference>
<dbReference type="Pfam" id="PF01585">
    <property type="entry name" value="G-patch"/>
    <property type="match status" value="1"/>
</dbReference>
<evidence type="ECO:0000256" key="6">
    <source>
        <dbReference type="ARBA" id="ARBA00041961"/>
    </source>
</evidence>
<evidence type="ECO:0000313" key="11">
    <source>
        <dbReference type="Proteomes" id="UP000092730"/>
    </source>
</evidence>
<evidence type="ECO:0000256" key="3">
    <source>
        <dbReference type="ARBA" id="ARBA00022552"/>
    </source>
</evidence>
<reference evidence="10" key="4">
    <citation type="submission" date="2024-02" db="EMBL/GenBank/DDBJ databases">
        <title>Comparative genomics of Cryptococcus and Kwoniella reveals pathogenesis evolution and contrasting modes of karyotype evolution via chromosome fusion or intercentromeric recombination.</title>
        <authorList>
            <person name="Coelho M.A."/>
            <person name="David-Palma M."/>
            <person name="Shea T."/>
            <person name="Bowers K."/>
            <person name="McGinley-Smith S."/>
            <person name="Mohammad A.W."/>
            <person name="Gnirke A."/>
            <person name="Yurkov A.M."/>
            <person name="Nowrousian M."/>
            <person name="Sun S."/>
            <person name="Cuomo C.A."/>
            <person name="Heitman J."/>
        </authorList>
    </citation>
    <scope>NUCLEOTIDE SEQUENCE</scope>
    <source>
        <strain evidence="10">CBS 10118</strain>
    </source>
</reference>
<feature type="compositionally biased region" description="Basic and acidic residues" evidence="7">
    <location>
        <begin position="384"/>
        <end position="413"/>
    </location>
</feature>
<feature type="region of interest" description="Disordered" evidence="7">
    <location>
        <begin position="57"/>
        <end position="413"/>
    </location>
</feature>
<dbReference type="AlphaFoldDB" id="A0A1B9GBL3"/>
<feature type="compositionally biased region" description="Polar residues" evidence="7">
    <location>
        <begin position="235"/>
        <end position="251"/>
    </location>
</feature>
<feature type="compositionally biased region" description="Basic and acidic residues" evidence="7">
    <location>
        <begin position="321"/>
        <end position="350"/>
    </location>
</feature>
<dbReference type="GO" id="GO:0005730">
    <property type="term" value="C:nucleolus"/>
    <property type="evidence" value="ECO:0007669"/>
    <property type="project" value="UniProtKB-SubCell"/>
</dbReference>
<dbReference type="VEuPathDB" id="FungiDB:I302_03273"/>
<dbReference type="RefSeq" id="XP_019049484.1">
    <property type="nucleotide sequence ID" value="XM_019189922.1"/>
</dbReference>
<dbReference type="InterPro" id="IPR000467">
    <property type="entry name" value="G_patch_dom"/>
</dbReference>
<dbReference type="OrthoDB" id="29523at2759"/>
<comment type="similarity">
    <text evidence="5">Belongs to the PINX1 family.</text>
</comment>
<evidence type="ECO:0000256" key="5">
    <source>
        <dbReference type="ARBA" id="ARBA00038007"/>
    </source>
</evidence>
<evidence type="ECO:0000256" key="2">
    <source>
        <dbReference type="ARBA" id="ARBA00022517"/>
    </source>
</evidence>
<dbReference type="SMART" id="SM00443">
    <property type="entry name" value="G_patch"/>
    <property type="match status" value="1"/>
</dbReference>
<dbReference type="Proteomes" id="UP000092730">
    <property type="component" value="Chromosome 2"/>
</dbReference>
<organism evidence="9">
    <name type="scientific">Kwoniella bestiolae CBS 10118</name>
    <dbReference type="NCBI Taxonomy" id="1296100"/>
    <lineage>
        <taxon>Eukaryota</taxon>
        <taxon>Fungi</taxon>
        <taxon>Dikarya</taxon>
        <taxon>Basidiomycota</taxon>
        <taxon>Agaricomycotina</taxon>
        <taxon>Tremellomycetes</taxon>
        <taxon>Tremellales</taxon>
        <taxon>Cryptococcaceae</taxon>
        <taxon>Kwoniella</taxon>
    </lineage>
</organism>
<evidence type="ECO:0000256" key="1">
    <source>
        <dbReference type="ARBA" id="ARBA00004604"/>
    </source>
</evidence>
<dbReference type="PANTHER" id="PTHR23149:SF31">
    <property type="entry name" value="PROTEIN PXR1"/>
    <property type="match status" value="1"/>
</dbReference>
<keyword evidence="2" id="KW-0690">Ribosome biogenesis</keyword>
<dbReference type="PROSITE" id="PS50174">
    <property type="entry name" value="G_PATCH"/>
    <property type="match status" value="1"/>
</dbReference>
<dbReference type="PANTHER" id="PTHR23149">
    <property type="entry name" value="G PATCH DOMAIN CONTAINING PROTEIN"/>
    <property type="match status" value="1"/>
</dbReference>
<feature type="domain" description="G-patch" evidence="8">
    <location>
        <begin position="25"/>
        <end position="71"/>
    </location>
</feature>
<evidence type="ECO:0000313" key="10">
    <source>
        <dbReference type="EMBL" id="WVW82556.1"/>
    </source>
</evidence>
<evidence type="ECO:0000256" key="7">
    <source>
        <dbReference type="SAM" id="MobiDB-lite"/>
    </source>
</evidence>
<feature type="compositionally biased region" description="Basic and acidic residues" evidence="7">
    <location>
        <begin position="357"/>
        <end position="369"/>
    </location>
</feature>
<reference evidence="9" key="1">
    <citation type="submission" date="2013-07" db="EMBL/GenBank/DDBJ databases">
        <title>The Genome Sequence of Cryptococcus bestiolae CBS10118.</title>
        <authorList>
            <consortium name="The Broad Institute Genome Sequencing Platform"/>
            <person name="Cuomo C."/>
            <person name="Litvintseva A."/>
            <person name="Chen Y."/>
            <person name="Heitman J."/>
            <person name="Sun S."/>
            <person name="Springer D."/>
            <person name="Dromer F."/>
            <person name="Young S.K."/>
            <person name="Zeng Q."/>
            <person name="Gargeya S."/>
            <person name="Fitzgerald M."/>
            <person name="Abouelleil A."/>
            <person name="Alvarado L."/>
            <person name="Berlin A.M."/>
            <person name="Chapman S.B."/>
            <person name="Dewar J."/>
            <person name="Goldberg J."/>
            <person name="Griggs A."/>
            <person name="Gujja S."/>
            <person name="Hansen M."/>
            <person name="Howarth C."/>
            <person name="Imamovic A."/>
            <person name="Larimer J."/>
            <person name="McCowan C."/>
            <person name="Murphy C."/>
            <person name="Pearson M."/>
            <person name="Priest M."/>
            <person name="Roberts A."/>
            <person name="Saif S."/>
            <person name="Shea T."/>
            <person name="Sykes S."/>
            <person name="Wortman J."/>
            <person name="Nusbaum C."/>
            <person name="Birren B."/>
        </authorList>
    </citation>
    <scope>NUCLEOTIDE SEQUENCE [LARGE SCALE GENOMIC DNA]</scope>
    <source>
        <strain evidence="9">CBS 10118</strain>
    </source>
</reference>
<feature type="compositionally biased region" description="Basic and acidic residues" evidence="7">
    <location>
        <begin position="282"/>
        <end position="293"/>
    </location>
</feature>
<feature type="compositionally biased region" description="Low complexity" evidence="7">
    <location>
        <begin position="154"/>
        <end position="181"/>
    </location>
</feature>
<keyword evidence="3" id="KW-0698">rRNA processing</keyword>
<proteinExistence type="inferred from homology"/>
<dbReference type="EMBL" id="KI894019">
    <property type="protein sequence ID" value="OCF28414.1"/>
    <property type="molecule type" value="Genomic_DNA"/>
</dbReference>
<feature type="compositionally biased region" description="Basic residues" evidence="7">
    <location>
        <begin position="123"/>
        <end position="136"/>
    </location>
</feature>
<dbReference type="STRING" id="1296100.A0A1B9GBL3"/>